<evidence type="ECO:0000313" key="10">
    <source>
        <dbReference type="Proteomes" id="UP000281474"/>
    </source>
</evidence>
<keyword evidence="10" id="KW-1185">Reference proteome</keyword>
<protein>
    <submittedName>
        <fullName evidence="9">Uncharacterized protein</fullName>
    </submittedName>
</protein>
<evidence type="ECO:0000256" key="7">
    <source>
        <dbReference type="ARBA" id="ARBA00023163"/>
    </source>
</evidence>
<keyword evidence="2" id="KW-1005">Bacterial flagellum biogenesis</keyword>
<organism evidence="9 10">
    <name type="scientific">Parashewanella curva</name>
    <dbReference type="NCBI Taxonomy" id="2338552"/>
    <lineage>
        <taxon>Bacteria</taxon>
        <taxon>Pseudomonadati</taxon>
        <taxon>Pseudomonadota</taxon>
        <taxon>Gammaproteobacteria</taxon>
        <taxon>Alteromonadales</taxon>
        <taxon>Shewanellaceae</taxon>
        <taxon>Parashewanella</taxon>
    </lineage>
</organism>
<keyword evidence="7" id="KW-0804">Transcription</keyword>
<dbReference type="Gene3D" id="1.10.4000.10">
    <property type="entry name" value="Flagellar transcriptional activator FlhD"/>
    <property type="match status" value="1"/>
</dbReference>
<dbReference type="Proteomes" id="UP000281474">
    <property type="component" value="Unassembled WGS sequence"/>
</dbReference>
<keyword evidence="3" id="KW-0805">Transcription regulation</keyword>
<keyword evidence="1" id="KW-0963">Cytoplasm</keyword>
<dbReference type="RefSeq" id="WP_121840638.1">
    <property type="nucleotide sequence ID" value="NZ_ML014854.1"/>
</dbReference>
<evidence type="ECO:0000256" key="5">
    <source>
        <dbReference type="ARBA" id="ARBA00023157"/>
    </source>
</evidence>
<reference evidence="9 10" key="1">
    <citation type="submission" date="2018-09" db="EMBL/GenBank/DDBJ databases">
        <title>Phylogeny of the Shewanellaceae, and recommendation for two new genera, Pseudoshewanella and Parashewanella.</title>
        <authorList>
            <person name="Wang G."/>
        </authorList>
    </citation>
    <scope>NUCLEOTIDE SEQUENCE [LARGE SCALE GENOMIC DNA]</scope>
    <source>
        <strain evidence="9 10">C51</strain>
    </source>
</reference>
<evidence type="ECO:0000256" key="4">
    <source>
        <dbReference type="ARBA" id="ARBA00023125"/>
    </source>
</evidence>
<evidence type="ECO:0000256" key="8">
    <source>
        <dbReference type="ARBA" id="ARBA00025431"/>
    </source>
</evidence>
<evidence type="ECO:0000256" key="6">
    <source>
        <dbReference type="ARBA" id="ARBA00023159"/>
    </source>
</evidence>
<sequence length="99" mass="11269">MSSTTTIFELNLLYLLAIRELAQNSFEEAQYYSGLDSQALQMITKARLEQLRNLAGSPKFLFRFNGTTQSLHQLIDVNTSAISKFSFAFSLPQKRESLQ</sequence>
<evidence type="ECO:0000256" key="1">
    <source>
        <dbReference type="ARBA" id="ARBA00022490"/>
    </source>
</evidence>
<dbReference type="EMBL" id="QZEI01000105">
    <property type="protein sequence ID" value="RLV58034.1"/>
    <property type="molecule type" value="Genomic_DNA"/>
</dbReference>
<dbReference type="Pfam" id="PF05247">
    <property type="entry name" value="FlhD"/>
    <property type="match status" value="1"/>
</dbReference>
<dbReference type="InterPro" id="IPR036194">
    <property type="entry name" value="FlhD_sf"/>
</dbReference>
<dbReference type="InterPro" id="IPR023559">
    <property type="entry name" value="Flagellar_FlhD"/>
</dbReference>
<proteinExistence type="predicted"/>
<evidence type="ECO:0000256" key="3">
    <source>
        <dbReference type="ARBA" id="ARBA00023015"/>
    </source>
</evidence>
<evidence type="ECO:0000313" key="9">
    <source>
        <dbReference type="EMBL" id="RLV58034.1"/>
    </source>
</evidence>
<keyword evidence="6" id="KW-0010">Activator</keyword>
<comment type="caution">
    <text evidence="9">The sequence shown here is derived from an EMBL/GenBank/DDBJ whole genome shotgun (WGS) entry which is preliminary data.</text>
</comment>
<keyword evidence="4" id="KW-0238">DNA-binding</keyword>
<dbReference type="AlphaFoldDB" id="A0A3L8PS22"/>
<name>A0A3L8PS22_9GAMM</name>
<comment type="function">
    <text evidence="8">Functions in complex with FlhC as a master transcriptional regulator that regulates transcription of several flagellar and non-flagellar operons by binding to their promoter region. Activates expression of class 2 flagellar genes, including fliA, which is a flagellum-specific sigma factor that turns on the class 3 genes. Also regulates genes whose products function in a variety of physiological pathways.</text>
</comment>
<gene>
    <name evidence="9" type="ORF">D5018_19395</name>
</gene>
<evidence type="ECO:0000256" key="2">
    <source>
        <dbReference type="ARBA" id="ARBA00022795"/>
    </source>
</evidence>
<accession>A0A3L8PS22</accession>
<keyword evidence="5" id="KW-1015">Disulfide bond</keyword>
<dbReference type="SUPFAM" id="SSF63592">
    <property type="entry name" value="Flagellar transcriptional activator FlhD"/>
    <property type="match status" value="1"/>
</dbReference>